<keyword evidence="2" id="KW-1185">Reference proteome</keyword>
<protein>
    <recommendedName>
        <fullName evidence="3">Secreted protein</fullName>
    </recommendedName>
</protein>
<sequence>MKNTLSIFIALLIFGQIYAQNSYETKALEQQTDNLLHITGCKMKHYYEPMCQLYTYGPHQFLRCDGGDFMIGCPVSYLVRQDSLGTHRSYHAIYFQSPDSKITIIPANYAAVFDKEIGSVYQFERQRWQDEGWELLNTSLQRGFYLIEASKNGNRLYKKVICTQDTDCLSLTEVIVYYFNDNVLDAQRIIKTYVSKFPNQPF</sequence>
<dbReference type="Proteomes" id="UP001058267">
    <property type="component" value="Chromosome"/>
</dbReference>
<dbReference type="EMBL" id="CP102252">
    <property type="protein sequence ID" value="UWN65462.1"/>
    <property type="molecule type" value="Genomic_DNA"/>
</dbReference>
<name>A0ABY5V746_9BACT</name>
<dbReference type="RefSeq" id="WP_019149909.1">
    <property type="nucleotide sequence ID" value="NZ_CP102252.1"/>
</dbReference>
<evidence type="ECO:0008006" key="3">
    <source>
        <dbReference type="Google" id="ProtNLM"/>
    </source>
</evidence>
<evidence type="ECO:0000313" key="2">
    <source>
        <dbReference type="Proteomes" id="UP001058267"/>
    </source>
</evidence>
<evidence type="ECO:0000313" key="1">
    <source>
        <dbReference type="EMBL" id="UWN65462.1"/>
    </source>
</evidence>
<accession>A0ABY5V746</accession>
<organism evidence="1 2">
    <name type="scientific">Alistipes senegalensis JC50</name>
    <dbReference type="NCBI Taxonomy" id="1033732"/>
    <lineage>
        <taxon>Bacteria</taxon>
        <taxon>Pseudomonadati</taxon>
        <taxon>Bacteroidota</taxon>
        <taxon>Bacteroidia</taxon>
        <taxon>Bacteroidales</taxon>
        <taxon>Rikenellaceae</taxon>
        <taxon>Alistipes</taxon>
    </lineage>
</organism>
<reference evidence="1" key="1">
    <citation type="journal article" date="2022" name="Cell">
        <title>Design, construction, and in vivo augmentation of a complex gut microbiome.</title>
        <authorList>
            <person name="Cheng A.G."/>
            <person name="Ho P.Y."/>
            <person name="Aranda-Diaz A."/>
            <person name="Jain S."/>
            <person name="Yu F.B."/>
            <person name="Meng X."/>
            <person name="Wang M."/>
            <person name="Iakiviak M."/>
            <person name="Nagashima K."/>
            <person name="Zhao A."/>
            <person name="Murugkar P."/>
            <person name="Patil A."/>
            <person name="Atabakhsh K."/>
            <person name="Weakley A."/>
            <person name="Yan J."/>
            <person name="Brumbaugh A.R."/>
            <person name="Higginbottom S."/>
            <person name="Dimas A."/>
            <person name="Shiver A.L."/>
            <person name="Deutschbauer A."/>
            <person name="Neff N."/>
            <person name="Sonnenburg J.L."/>
            <person name="Huang K.C."/>
            <person name="Fischbach M.A."/>
        </authorList>
    </citation>
    <scope>NUCLEOTIDE SEQUENCE</scope>
    <source>
        <strain evidence="1">JC50</strain>
    </source>
</reference>
<gene>
    <name evidence="1" type="ORF">NQ519_01110</name>
</gene>
<proteinExistence type="predicted"/>